<feature type="transmembrane region" description="Helical" evidence="6">
    <location>
        <begin position="191"/>
        <end position="213"/>
    </location>
</feature>
<feature type="transmembrane region" description="Helical" evidence="6">
    <location>
        <begin position="242"/>
        <end position="261"/>
    </location>
</feature>
<evidence type="ECO:0000256" key="4">
    <source>
        <dbReference type="ARBA" id="ARBA00022989"/>
    </source>
</evidence>
<dbReference type="PANTHER" id="PTHR43370">
    <property type="entry name" value="SUGAR ABC TRANSPORTER INTEGRAL MEMBRANE PROTEIN-RELATED"/>
    <property type="match status" value="1"/>
</dbReference>
<keyword evidence="4 6" id="KW-1133">Transmembrane helix</keyword>
<evidence type="ECO:0000313" key="7">
    <source>
        <dbReference type="EMBL" id="GAN54337.1"/>
    </source>
</evidence>
<comment type="caution">
    <text evidence="7">The sequence shown here is derived from an EMBL/GenBank/DDBJ whole genome shotgun (WGS) entry which is preliminary data.</text>
</comment>
<sequence>MMALLSGLLSHAVLSGGVLALAALGEVIAERAGVVDLGVEGLMSVGAVIAVLMVNVVPDPWVGLLAAMVAGGFGAYLFSLAAVVLRANQVLCGVATTFLGIGLSAVMGRSVAGMPVPAIFQPIAIPGLSRLPLIGPAFFAQNLLVYLIFAILPVLAHVWLFRTRMGLDLRAVGENPAAADAVGIRVTRLRVLAVVAGGVLAGAAGADLTLAVVPVWSDGMVSGRGWIAVALVIFAGYRPGIAVLSGLLFGLVTAIGFMGQARGWPVAPAMLNTLPYLGTILCIIVPVVALPRLRRAMAAPASLGMPYHRSAR</sequence>
<feature type="transmembrane region" description="Helical" evidence="6">
    <location>
        <begin position="61"/>
        <end position="81"/>
    </location>
</feature>
<feature type="transmembrane region" description="Helical" evidence="6">
    <location>
        <begin position="87"/>
        <end position="106"/>
    </location>
</feature>
<feature type="transmembrane region" description="Helical" evidence="6">
    <location>
        <begin position="273"/>
        <end position="290"/>
    </location>
</feature>
<keyword evidence="5 6" id="KW-0472">Membrane</keyword>
<dbReference type="Proteomes" id="UP000032679">
    <property type="component" value="Unassembled WGS sequence"/>
</dbReference>
<dbReference type="CDD" id="cd06580">
    <property type="entry name" value="TM_PBP1_transp_TpRbsC_like"/>
    <property type="match status" value="1"/>
</dbReference>
<keyword evidence="3 6" id="KW-0812">Transmembrane</keyword>
<keyword evidence="2" id="KW-1003">Cell membrane</keyword>
<evidence type="ECO:0000256" key="1">
    <source>
        <dbReference type="ARBA" id="ARBA00004651"/>
    </source>
</evidence>
<feature type="transmembrane region" description="Helical" evidence="6">
    <location>
        <begin position="143"/>
        <end position="161"/>
    </location>
</feature>
<comment type="subcellular location">
    <subcellularLocation>
        <location evidence="1">Cell membrane</location>
        <topology evidence="1">Multi-pass membrane protein</topology>
    </subcellularLocation>
</comment>
<dbReference type="EMBL" id="BALE01000019">
    <property type="protein sequence ID" value="GAN54337.1"/>
    <property type="molecule type" value="Genomic_DNA"/>
</dbReference>
<proteinExistence type="predicted"/>
<evidence type="ECO:0000256" key="5">
    <source>
        <dbReference type="ARBA" id="ARBA00023136"/>
    </source>
</evidence>
<accession>A0A0D6ML38</accession>
<gene>
    <name evidence="7" type="ORF">Tasa_019_022</name>
</gene>
<dbReference type="InterPro" id="IPR001851">
    <property type="entry name" value="ABC_transp_permease"/>
</dbReference>
<evidence type="ECO:0000313" key="8">
    <source>
        <dbReference type="Proteomes" id="UP000032679"/>
    </source>
</evidence>
<dbReference type="Pfam" id="PF02653">
    <property type="entry name" value="BPD_transp_2"/>
    <property type="match status" value="1"/>
</dbReference>
<protein>
    <submittedName>
        <fullName evidence="7">Inner-membrane translocator</fullName>
    </submittedName>
</protein>
<dbReference type="STRING" id="1231623.Tasa_019_022"/>
<organism evidence="7 8">
    <name type="scientific">Tanticharoenia sakaeratensis NBRC 103193</name>
    <dbReference type="NCBI Taxonomy" id="1231623"/>
    <lineage>
        <taxon>Bacteria</taxon>
        <taxon>Pseudomonadati</taxon>
        <taxon>Pseudomonadota</taxon>
        <taxon>Alphaproteobacteria</taxon>
        <taxon>Acetobacterales</taxon>
        <taxon>Acetobacteraceae</taxon>
        <taxon>Tanticharoenia</taxon>
    </lineage>
</organism>
<reference evidence="7 8" key="1">
    <citation type="submission" date="2012-10" db="EMBL/GenBank/DDBJ databases">
        <title>Genome sequencing of Tanticharoenia sakaeratensis NBRC 103193.</title>
        <authorList>
            <person name="Azuma Y."/>
            <person name="Hadano H."/>
            <person name="Hirakawa H."/>
            <person name="Matsushita K."/>
        </authorList>
    </citation>
    <scope>NUCLEOTIDE SEQUENCE [LARGE SCALE GENOMIC DNA]</scope>
    <source>
        <strain evidence="7 8">NBRC 103193</strain>
    </source>
</reference>
<feature type="transmembrane region" description="Helical" evidence="6">
    <location>
        <begin position="219"/>
        <end position="237"/>
    </location>
</feature>
<dbReference type="RefSeq" id="WP_048848883.1">
    <property type="nucleotide sequence ID" value="NZ_BALE01000019.1"/>
</dbReference>
<dbReference type="GO" id="GO:0022857">
    <property type="term" value="F:transmembrane transporter activity"/>
    <property type="evidence" value="ECO:0007669"/>
    <property type="project" value="InterPro"/>
</dbReference>
<evidence type="ECO:0000256" key="2">
    <source>
        <dbReference type="ARBA" id="ARBA00022475"/>
    </source>
</evidence>
<dbReference type="GO" id="GO:0005886">
    <property type="term" value="C:plasma membrane"/>
    <property type="evidence" value="ECO:0007669"/>
    <property type="project" value="UniProtKB-SubCell"/>
</dbReference>
<keyword evidence="8" id="KW-1185">Reference proteome</keyword>
<dbReference type="AlphaFoldDB" id="A0A0D6ML38"/>
<evidence type="ECO:0000256" key="3">
    <source>
        <dbReference type="ARBA" id="ARBA00022692"/>
    </source>
</evidence>
<dbReference type="PANTHER" id="PTHR43370:SF2">
    <property type="entry name" value="ABC TRANSPORTER PERMEASE PROTEIN"/>
    <property type="match status" value="1"/>
</dbReference>
<name>A0A0D6ML38_9PROT</name>
<evidence type="ECO:0000256" key="6">
    <source>
        <dbReference type="SAM" id="Phobius"/>
    </source>
</evidence>